<comment type="subunit">
    <text evidence="4 11">Homotetramer.</text>
</comment>
<dbReference type="InterPro" id="IPR010023">
    <property type="entry name" value="KdsC_fam"/>
</dbReference>
<evidence type="ECO:0000256" key="10">
    <source>
        <dbReference type="ARBA" id="ARBA00031051"/>
    </source>
</evidence>
<evidence type="ECO:0000256" key="2">
    <source>
        <dbReference type="ARBA" id="ARBA00001946"/>
    </source>
</evidence>
<dbReference type="SFLD" id="SFLDS00003">
    <property type="entry name" value="Haloacid_Dehalogenase"/>
    <property type="match status" value="1"/>
</dbReference>
<dbReference type="NCBIfam" id="TIGR01670">
    <property type="entry name" value="KdsC-phosphatas"/>
    <property type="match status" value="1"/>
</dbReference>
<comment type="similarity">
    <text evidence="3 11">Belongs to the KdsC family.</text>
</comment>
<dbReference type="SUPFAM" id="SSF56784">
    <property type="entry name" value="HAD-like"/>
    <property type="match status" value="1"/>
</dbReference>
<dbReference type="NCBIfam" id="TIGR01662">
    <property type="entry name" value="HAD-SF-IIIA"/>
    <property type="match status" value="1"/>
</dbReference>
<dbReference type="GO" id="GO:0019143">
    <property type="term" value="F:3-deoxy-manno-octulosonate-8-phosphatase activity"/>
    <property type="evidence" value="ECO:0007669"/>
    <property type="project" value="UniProtKB-UniRule"/>
</dbReference>
<reference evidence="14" key="1">
    <citation type="submission" date="2017-08" db="EMBL/GenBank/DDBJ databases">
        <title>Direct submision.</title>
        <authorList>
            <person name="Kim S.-J."/>
            <person name="Rhee S.-K."/>
        </authorList>
    </citation>
    <scope>NUCLEOTIDE SEQUENCE [LARGE SCALE GENOMIC DNA]</scope>
    <source>
        <strain evidence="14">GI5</strain>
    </source>
</reference>
<dbReference type="Proteomes" id="UP000235116">
    <property type="component" value="Chromosome"/>
</dbReference>
<keyword evidence="7 11" id="KW-0479">Metal-binding</keyword>
<dbReference type="InterPro" id="IPR006549">
    <property type="entry name" value="HAD-SF_hydro_IIIA"/>
</dbReference>
<comment type="function">
    <text evidence="11">Catalyzes the hydrolysis of 3-deoxy-D-manno-octulosonate 8-phosphate (KDO 8-P) to 3-deoxy-D-manno-octulosonate (KDO) and inorganic phosphate.</text>
</comment>
<evidence type="ECO:0000313" key="13">
    <source>
        <dbReference type="EMBL" id="AUM15004.1"/>
    </source>
</evidence>
<evidence type="ECO:0000256" key="7">
    <source>
        <dbReference type="ARBA" id="ARBA00022723"/>
    </source>
</evidence>
<keyword evidence="11" id="KW-0448">Lipopolysaccharide biosynthesis</keyword>
<evidence type="ECO:0000256" key="11">
    <source>
        <dbReference type="PIRNR" id="PIRNR006118"/>
    </source>
</evidence>
<name>A0A2K9LVS3_9GAMM</name>
<feature type="binding site" evidence="12">
    <location>
        <position position="18"/>
    </location>
    <ligand>
        <name>Mg(2+)</name>
        <dbReference type="ChEBI" id="CHEBI:18420"/>
    </ligand>
</feature>
<evidence type="ECO:0000256" key="4">
    <source>
        <dbReference type="ARBA" id="ARBA00011881"/>
    </source>
</evidence>
<dbReference type="PANTHER" id="PTHR21485:SF3">
    <property type="entry name" value="N-ACYLNEURAMINATE CYTIDYLYLTRANSFERASE"/>
    <property type="match status" value="1"/>
</dbReference>
<dbReference type="SFLD" id="SFLDG01136">
    <property type="entry name" value="C1.6:_Phosphoserine_Phosphatas"/>
    <property type="match status" value="1"/>
</dbReference>
<dbReference type="FunFam" id="3.40.50.1000:FF:000029">
    <property type="entry name" value="3-deoxy-D-manno-octulosonate 8-phosphate phosphatase KdsC"/>
    <property type="match status" value="1"/>
</dbReference>
<comment type="cofactor">
    <cofactor evidence="2 11 12">
        <name>Mg(2+)</name>
        <dbReference type="ChEBI" id="CHEBI:18420"/>
    </cofactor>
</comment>
<keyword evidence="8 11" id="KW-0378">Hydrolase</keyword>
<feature type="binding site" evidence="12">
    <location>
        <position position="20"/>
    </location>
    <ligand>
        <name>substrate</name>
    </ligand>
</feature>
<dbReference type="OrthoDB" id="9805604at2"/>
<dbReference type="Pfam" id="PF08282">
    <property type="entry name" value="Hydrolase_3"/>
    <property type="match status" value="1"/>
</dbReference>
<keyword evidence="9 11" id="KW-0460">Magnesium</keyword>
<dbReference type="KEGG" id="kak:Kalk_17210"/>
<evidence type="ECO:0000256" key="5">
    <source>
        <dbReference type="ARBA" id="ARBA00013066"/>
    </source>
</evidence>
<dbReference type="InterPro" id="IPR050793">
    <property type="entry name" value="CMP-NeuNAc_synthase"/>
</dbReference>
<evidence type="ECO:0000256" key="9">
    <source>
        <dbReference type="ARBA" id="ARBA00022842"/>
    </source>
</evidence>
<feature type="binding site" evidence="12">
    <location>
        <position position="111"/>
    </location>
    <ligand>
        <name>Mg(2+)</name>
        <dbReference type="ChEBI" id="CHEBI:18420"/>
    </ligand>
</feature>
<evidence type="ECO:0000256" key="8">
    <source>
        <dbReference type="ARBA" id="ARBA00022801"/>
    </source>
</evidence>
<evidence type="ECO:0000256" key="6">
    <source>
        <dbReference type="ARBA" id="ARBA00020092"/>
    </source>
</evidence>
<keyword evidence="14" id="KW-1185">Reference proteome</keyword>
<evidence type="ECO:0000256" key="3">
    <source>
        <dbReference type="ARBA" id="ARBA00005893"/>
    </source>
</evidence>
<protein>
    <recommendedName>
        <fullName evidence="6 11">3-deoxy-D-manno-octulosonate 8-phosphate phosphatase KdsC</fullName>
        <ecNumber evidence="5 11">3.1.3.45</ecNumber>
    </recommendedName>
    <alternativeName>
        <fullName evidence="10 11">KDO 8-P phosphatase</fullName>
    </alternativeName>
</protein>
<proteinExistence type="inferred from homology"/>
<evidence type="ECO:0000256" key="12">
    <source>
        <dbReference type="PIRSR" id="PIRSR006118-2"/>
    </source>
</evidence>
<evidence type="ECO:0000313" key="14">
    <source>
        <dbReference type="Proteomes" id="UP000235116"/>
    </source>
</evidence>
<dbReference type="InterPro" id="IPR036412">
    <property type="entry name" value="HAD-like_sf"/>
</dbReference>
<gene>
    <name evidence="13" type="ORF">Kalk_17210</name>
</gene>
<dbReference type="EMBL" id="CP022684">
    <property type="protein sequence ID" value="AUM15004.1"/>
    <property type="molecule type" value="Genomic_DNA"/>
</dbReference>
<dbReference type="EC" id="3.1.3.45" evidence="5 11"/>
<dbReference type="CDD" id="cd01630">
    <property type="entry name" value="HAD_KDO-like"/>
    <property type="match status" value="1"/>
</dbReference>
<dbReference type="InterPro" id="IPR023214">
    <property type="entry name" value="HAD_sf"/>
</dbReference>
<dbReference type="GO" id="GO:0008781">
    <property type="term" value="F:N-acylneuraminate cytidylyltransferase activity"/>
    <property type="evidence" value="ECO:0007669"/>
    <property type="project" value="TreeGrafter"/>
</dbReference>
<dbReference type="SFLD" id="SFLDG01138">
    <property type="entry name" value="C1.6.2:_Deoxy-d-mannose-octulo"/>
    <property type="match status" value="1"/>
</dbReference>
<comment type="catalytic activity">
    <reaction evidence="1 11">
        <text>3-deoxy-alpha-D-manno-2-octulosonate-8-phosphate + H2O = 3-deoxy-alpha-D-manno-oct-2-ulosonate + phosphate</text>
        <dbReference type="Rhea" id="RHEA:11500"/>
        <dbReference type="ChEBI" id="CHEBI:15377"/>
        <dbReference type="ChEBI" id="CHEBI:43474"/>
        <dbReference type="ChEBI" id="CHEBI:85985"/>
        <dbReference type="ChEBI" id="CHEBI:85986"/>
        <dbReference type="EC" id="3.1.3.45"/>
    </reaction>
</comment>
<accession>A0A2K9LVS3</accession>
<dbReference type="GO" id="GO:0046872">
    <property type="term" value="F:metal ion binding"/>
    <property type="evidence" value="ECO:0007669"/>
    <property type="project" value="UniProtKB-UniRule"/>
</dbReference>
<evidence type="ECO:0000256" key="1">
    <source>
        <dbReference type="ARBA" id="ARBA00000898"/>
    </source>
</evidence>
<organism evidence="13 14">
    <name type="scientific">Ketobacter alkanivorans</name>
    <dbReference type="NCBI Taxonomy" id="1917421"/>
    <lineage>
        <taxon>Bacteria</taxon>
        <taxon>Pseudomonadati</taxon>
        <taxon>Pseudomonadota</taxon>
        <taxon>Gammaproteobacteria</taxon>
        <taxon>Pseudomonadales</taxon>
        <taxon>Ketobacteraceae</taxon>
        <taxon>Ketobacter</taxon>
    </lineage>
</organism>
<dbReference type="Gene3D" id="3.40.50.1000">
    <property type="entry name" value="HAD superfamily/HAD-like"/>
    <property type="match status" value="1"/>
</dbReference>
<dbReference type="PANTHER" id="PTHR21485">
    <property type="entry name" value="HAD SUPERFAMILY MEMBERS CMAS AND KDSC"/>
    <property type="match status" value="1"/>
</dbReference>
<sequence>MTEELQRKAQAIKLVAFDIDGIMTDGRLYFTSLGDEIKAFNVKDGLGLKLLRDSGVEVAIITGRTSELVNRRARDLKIGKLIQGREDKKIALQELMQQEGLSVDQVAYMGDDLPDLPAIRLAGLGVTVSDALPIVRQHADLITEAKGGDGAVREFCDWLMLAQGNLNSILEPYLS</sequence>
<dbReference type="PIRSF" id="PIRSF006118">
    <property type="entry name" value="KDO8-P_Ptase"/>
    <property type="match status" value="1"/>
</dbReference>
<dbReference type="AlphaFoldDB" id="A0A2K9LVS3"/>
<dbReference type="GO" id="GO:0009103">
    <property type="term" value="P:lipopolysaccharide biosynthetic process"/>
    <property type="evidence" value="ECO:0007669"/>
    <property type="project" value="UniProtKB-UniRule"/>
</dbReference>